<dbReference type="EMBL" id="KQ435845">
    <property type="protein sequence ID" value="KOX71214.1"/>
    <property type="molecule type" value="Genomic_DNA"/>
</dbReference>
<name>A0A0N0BE87_9HYME</name>
<dbReference type="AlphaFoldDB" id="A0A0N0BE87"/>
<dbReference type="Proteomes" id="UP000053105">
    <property type="component" value="Unassembled WGS sequence"/>
</dbReference>
<proteinExistence type="predicted"/>
<evidence type="ECO:0000313" key="1">
    <source>
        <dbReference type="EMBL" id="KOX71214.1"/>
    </source>
</evidence>
<sequence>MKNDGKVQVGRCKEELSADTNRIVIDITISARYTVCLASVSKNTAKDTMMKTVWVNLDKGNSTVLTIRYCGIIVGV</sequence>
<gene>
    <name evidence="1" type="ORF">WN51_04238</name>
</gene>
<accession>A0A0N0BE87</accession>
<evidence type="ECO:0000313" key="2">
    <source>
        <dbReference type="Proteomes" id="UP000053105"/>
    </source>
</evidence>
<keyword evidence="2" id="KW-1185">Reference proteome</keyword>
<organism evidence="1 2">
    <name type="scientific">Melipona quadrifasciata</name>
    <dbReference type="NCBI Taxonomy" id="166423"/>
    <lineage>
        <taxon>Eukaryota</taxon>
        <taxon>Metazoa</taxon>
        <taxon>Ecdysozoa</taxon>
        <taxon>Arthropoda</taxon>
        <taxon>Hexapoda</taxon>
        <taxon>Insecta</taxon>
        <taxon>Pterygota</taxon>
        <taxon>Neoptera</taxon>
        <taxon>Endopterygota</taxon>
        <taxon>Hymenoptera</taxon>
        <taxon>Apocrita</taxon>
        <taxon>Aculeata</taxon>
        <taxon>Apoidea</taxon>
        <taxon>Anthophila</taxon>
        <taxon>Apidae</taxon>
        <taxon>Melipona</taxon>
    </lineage>
</organism>
<protein>
    <submittedName>
        <fullName evidence="1">Uncharacterized protein</fullName>
    </submittedName>
</protein>
<reference evidence="1 2" key="1">
    <citation type="submission" date="2015-07" db="EMBL/GenBank/DDBJ databases">
        <title>The genome of Melipona quadrifasciata.</title>
        <authorList>
            <person name="Pan H."/>
            <person name="Kapheim K."/>
        </authorList>
    </citation>
    <scope>NUCLEOTIDE SEQUENCE [LARGE SCALE GENOMIC DNA]</scope>
    <source>
        <strain evidence="1">0111107301</strain>
        <tissue evidence="1">Whole body</tissue>
    </source>
</reference>